<protein>
    <submittedName>
        <fullName evidence="1">Uncharacterized protein</fullName>
    </submittedName>
</protein>
<dbReference type="AlphaFoldDB" id="A0A6C0KWT5"/>
<name>A0A6C0KWT5_9ZZZZ</name>
<reference evidence="1" key="1">
    <citation type="journal article" date="2020" name="Nature">
        <title>Giant virus diversity and host interactions through global metagenomics.</title>
        <authorList>
            <person name="Schulz F."/>
            <person name="Roux S."/>
            <person name="Paez-Espino D."/>
            <person name="Jungbluth S."/>
            <person name="Walsh D.A."/>
            <person name="Denef V.J."/>
            <person name="McMahon K.D."/>
            <person name="Konstantinidis K.T."/>
            <person name="Eloe-Fadrosh E.A."/>
            <person name="Kyrpides N.C."/>
            <person name="Woyke T."/>
        </authorList>
    </citation>
    <scope>NUCLEOTIDE SEQUENCE</scope>
    <source>
        <strain evidence="1">GVMAG-S-3300013094-100</strain>
    </source>
</reference>
<evidence type="ECO:0000313" key="1">
    <source>
        <dbReference type="EMBL" id="QHU21140.1"/>
    </source>
</evidence>
<organism evidence="1">
    <name type="scientific">viral metagenome</name>
    <dbReference type="NCBI Taxonomy" id="1070528"/>
    <lineage>
        <taxon>unclassified sequences</taxon>
        <taxon>metagenomes</taxon>
        <taxon>organismal metagenomes</taxon>
    </lineage>
</organism>
<sequence>MSLTYSFIDYKSPVPCPERKVNGGLYTGEKAYGPWGNYPVVPETHILAQNLLSADPPPLAIKQPASFERPGNNHVILPYHIQPDKNLNIRCIGK</sequence>
<proteinExistence type="predicted"/>
<dbReference type="EMBL" id="MN740980">
    <property type="protein sequence ID" value="QHU21140.1"/>
    <property type="molecule type" value="Genomic_DNA"/>
</dbReference>
<accession>A0A6C0KWT5</accession>